<evidence type="ECO:0000256" key="1">
    <source>
        <dbReference type="ARBA" id="ARBA00022598"/>
    </source>
</evidence>
<keyword evidence="6 7" id="KW-0460">Magnesium</keyword>
<evidence type="ECO:0000256" key="4">
    <source>
        <dbReference type="ARBA" id="ARBA00022755"/>
    </source>
</evidence>
<dbReference type="Gene3D" id="3.40.50.20">
    <property type="match status" value="1"/>
</dbReference>
<dbReference type="SUPFAM" id="SSF51246">
    <property type="entry name" value="Rudiment single hybrid motif"/>
    <property type="match status" value="1"/>
</dbReference>
<dbReference type="Pfam" id="PF21244">
    <property type="entry name" value="PurT_C"/>
    <property type="match status" value="1"/>
</dbReference>
<evidence type="ECO:0000259" key="8">
    <source>
        <dbReference type="PROSITE" id="PS50975"/>
    </source>
</evidence>
<evidence type="ECO:0000313" key="9">
    <source>
        <dbReference type="EMBL" id="OYX36102.1"/>
    </source>
</evidence>
<dbReference type="InterPro" id="IPR013815">
    <property type="entry name" value="ATP_grasp_subdomain_1"/>
</dbReference>
<dbReference type="InterPro" id="IPR003135">
    <property type="entry name" value="ATP-grasp_carboxylate-amine"/>
</dbReference>
<dbReference type="Pfam" id="PF02222">
    <property type="entry name" value="ATP-grasp"/>
    <property type="match status" value="1"/>
</dbReference>
<feature type="binding site" evidence="7">
    <location>
        <begin position="194"/>
        <end position="197"/>
    </location>
    <ligand>
        <name>ATP</name>
        <dbReference type="ChEBI" id="CHEBI:30616"/>
    </ligand>
</feature>
<dbReference type="SUPFAM" id="SSF52440">
    <property type="entry name" value="PreATP-grasp domain"/>
    <property type="match status" value="1"/>
</dbReference>
<dbReference type="InterPro" id="IPR011054">
    <property type="entry name" value="Rudment_hybrid_motif"/>
</dbReference>
<dbReference type="GO" id="GO:0005829">
    <property type="term" value="C:cytosol"/>
    <property type="evidence" value="ECO:0007669"/>
    <property type="project" value="TreeGrafter"/>
</dbReference>
<accession>A0A258FWH0</accession>
<dbReference type="HAMAP" id="MF_01643">
    <property type="entry name" value="PurT"/>
    <property type="match status" value="1"/>
</dbReference>
<dbReference type="InterPro" id="IPR054350">
    <property type="entry name" value="PurT/PurK_preATP-grasp"/>
</dbReference>
<feature type="binding site" evidence="7">
    <location>
        <position position="270"/>
    </location>
    <ligand>
        <name>Mg(2+)</name>
        <dbReference type="ChEBI" id="CHEBI:18420"/>
    </ligand>
</feature>
<comment type="caution">
    <text evidence="9">The sequence shown here is derived from an EMBL/GenBank/DDBJ whole genome shotgun (WGS) entry which is preliminary data.</text>
</comment>
<reference evidence="9 10" key="1">
    <citation type="submission" date="2017-03" db="EMBL/GenBank/DDBJ databases">
        <title>Lifting the veil on microbial sulfur biogeochemistry in mining wastewaters.</title>
        <authorList>
            <person name="Kantor R.S."/>
            <person name="Colenbrander Nelson T."/>
            <person name="Marshall S."/>
            <person name="Bennett D."/>
            <person name="Apte S."/>
            <person name="Camacho D."/>
            <person name="Thomas B.C."/>
            <person name="Warren L.A."/>
            <person name="Banfield J.F."/>
        </authorList>
    </citation>
    <scope>NUCLEOTIDE SEQUENCE [LARGE SCALE GENOMIC DNA]</scope>
    <source>
        <strain evidence="9">32-69-9</strain>
    </source>
</reference>
<dbReference type="Pfam" id="PF22660">
    <property type="entry name" value="RS_preATP-grasp-like"/>
    <property type="match status" value="1"/>
</dbReference>
<dbReference type="PANTHER" id="PTHR43055">
    <property type="entry name" value="FORMATE-DEPENDENT PHOSPHORIBOSYLGLYCINAMIDE FORMYLTRANSFERASE"/>
    <property type="match status" value="1"/>
</dbReference>
<dbReference type="AlphaFoldDB" id="A0A258FWH0"/>
<dbReference type="InterPro" id="IPR011761">
    <property type="entry name" value="ATP-grasp"/>
</dbReference>
<dbReference type="InterPro" id="IPR048740">
    <property type="entry name" value="PurT_C"/>
</dbReference>
<dbReference type="InterPro" id="IPR005862">
    <property type="entry name" value="PurT"/>
</dbReference>
<feature type="binding site" evidence="7">
    <location>
        <position position="154"/>
    </location>
    <ligand>
        <name>ATP</name>
        <dbReference type="ChEBI" id="CHEBI:30616"/>
    </ligand>
</feature>
<proteinExistence type="inferred from homology"/>
<evidence type="ECO:0000313" key="10">
    <source>
        <dbReference type="Proteomes" id="UP000215595"/>
    </source>
</evidence>
<dbReference type="PROSITE" id="PS50975">
    <property type="entry name" value="ATP_GRASP"/>
    <property type="match status" value="1"/>
</dbReference>
<evidence type="ECO:0000256" key="7">
    <source>
        <dbReference type="HAMAP-Rule" id="MF_01643"/>
    </source>
</evidence>
<feature type="binding site" evidence="7">
    <location>
        <position position="282"/>
    </location>
    <ligand>
        <name>Mg(2+)</name>
        <dbReference type="ChEBI" id="CHEBI:18420"/>
    </ligand>
</feature>
<sequence>MRLGTPLSPTAIRVMLLGGGELGKEVVIELQRLGVETIVVDRYADAPAMQVAHRSHVVTMTDAAALRAVIADERPHLIVPEIEAIATEVLAEVEAAGTTVIPTARATQLTMNREGIRRLAAEDLGLTTSPYAFAGSAAELMEAAHRIGLPVFIKPVMSSSGKGQSMIDALEDAGNAWAYAQSAGRVETARVIVEGRIDFDFEITLLTVRSLCDGQVVTDFCAPIGHRQVKGDYVESWQPQAMSPAALASAQDIGRKVTDALGGLGVFGVELFVKGDQVWFSEVSPRPHDTGLVTLTTQTMSEFALHARAILGLPIDVSQRDVGASAVIYGGMDAVGIGYEGVAEALLVPTADLRLFGKPESFERRRMGVALALGDTVNQARERARDAAGRVRPVSA</sequence>
<dbReference type="PANTHER" id="PTHR43055:SF1">
    <property type="entry name" value="FORMATE-DEPENDENT PHOSPHORIBOSYLGLYCINAMIDE FORMYLTRANSFERASE"/>
    <property type="match status" value="1"/>
</dbReference>
<dbReference type="UniPathway" id="UPA00074">
    <property type="reaction ID" value="UER00127"/>
</dbReference>
<dbReference type="GO" id="GO:0043815">
    <property type="term" value="F:phosphoribosylglycinamide formyltransferase 2 activity"/>
    <property type="evidence" value="ECO:0007669"/>
    <property type="project" value="UniProtKB-UniRule"/>
</dbReference>
<protein>
    <recommendedName>
        <fullName evidence="7">Formate-dependent phosphoribosylglycinamide formyltransferase</fullName>
        <ecNumber evidence="7">6.3.1.21</ecNumber>
    </recommendedName>
    <alternativeName>
        <fullName evidence="7">5'-phosphoribosylglycinamide transformylase 2</fullName>
    </alternativeName>
    <alternativeName>
        <fullName evidence="7">Formate-dependent GAR transformylase</fullName>
    </alternativeName>
    <alternativeName>
        <fullName evidence="7">GAR transformylase 2</fullName>
        <shortName evidence="7">GART 2</shortName>
    </alternativeName>
    <alternativeName>
        <fullName evidence="7">Non-folate glycinamide ribonucleotide transformylase</fullName>
    </alternativeName>
    <alternativeName>
        <fullName evidence="7">Phosphoribosylglycinamide formyltransferase 2</fullName>
    </alternativeName>
</protein>
<dbReference type="GO" id="GO:0000287">
    <property type="term" value="F:magnesium ion binding"/>
    <property type="evidence" value="ECO:0007669"/>
    <property type="project" value="UniProtKB-UniRule"/>
</dbReference>
<dbReference type="EC" id="6.3.1.21" evidence="7"/>
<comment type="subunit">
    <text evidence="7">Homodimer.</text>
</comment>
<comment type="similarity">
    <text evidence="7">Belongs to the PurK/PurT family.</text>
</comment>
<feature type="binding site" evidence="7">
    <location>
        <position position="358"/>
    </location>
    <ligand>
        <name>N(1)-(5-phospho-beta-D-ribosyl)glycinamide</name>
        <dbReference type="ChEBI" id="CHEBI:143788"/>
    </ligand>
</feature>
<comment type="function">
    <text evidence="7">Involved in the de novo purine biosynthesis. Catalyzes the transfer of formate to 5-phospho-ribosyl-glycinamide (GAR), producing 5-phospho-ribosyl-N-formylglycinamide (FGAR). Formate is provided by PurU via hydrolysis of 10-formyl-tetrahydrofolate.</text>
</comment>
<keyword evidence="3 7" id="KW-0547">Nucleotide-binding</keyword>
<keyword evidence="9" id="KW-0808">Transferase</keyword>
<evidence type="ECO:0000256" key="3">
    <source>
        <dbReference type="ARBA" id="ARBA00022741"/>
    </source>
</evidence>
<dbReference type="FunFam" id="3.40.50.20:FF:000007">
    <property type="entry name" value="Formate-dependent phosphoribosylglycinamide formyltransferase"/>
    <property type="match status" value="1"/>
</dbReference>
<keyword evidence="2 7" id="KW-0479">Metal-binding</keyword>
<feature type="binding site" evidence="7">
    <location>
        <position position="202"/>
    </location>
    <ligand>
        <name>ATP</name>
        <dbReference type="ChEBI" id="CHEBI:30616"/>
    </ligand>
</feature>
<evidence type="ECO:0000256" key="5">
    <source>
        <dbReference type="ARBA" id="ARBA00022840"/>
    </source>
</evidence>
<feature type="binding site" evidence="7">
    <location>
        <begin position="159"/>
        <end position="164"/>
    </location>
    <ligand>
        <name>ATP</name>
        <dbReference type="ChEBI" id="CHEBI:30616"/>
    </ligand>
</feature>
<name>A0A258FWH0_9CAUL</name>
<keyword evidence="5 7" id="KW-0067">ATP-binding</keyword>
<evidence type="ECO:0000256" key="6">
    <source>
        <dbReference type="ARBA" id="ARBA00022842"/>
    </source>
</evidence>
<dbReference type="GO" id="GO:0004644">
    <property type="term" value="F:phosphoribosylglycinamide formyltransferase activity"/>
    <property type="evidence" value="ECO:0007669"/>
    <property type="project" value="UniProtKB-UniRule"/>
</dbReference>
<dbReference type="EMBL" id="NCEB01000001">
    <property type="protein sequence ID" value="OYX36102.1"/>
    <property type="molecule type" value="Genomic_DNA"/>
</dbReference>
<dbReference type="Proteomes" id="UP000215595">
    <property type="component" value="Unassembled WGS sequence"/>
</dbReference>
<feature type="binding site" evidence="7">
    <location>
        <begin position="365"/>
        <end position="366"/>
    </location>
    <ligand>
        <name>N(1)-(5-phospho-beta-D-ribosyl)glycinamide</name>
        <dbReference type="ChEBI" id="CHEBI:143788"/>
    </ligand>
</feature>
<feature type="domain" description="ATP-grasp" evidence="8">
    <location>
        <begin position="118"/>
        <end position="311"/>
    </location>
</feature>
<evidence type="ECO:0000256" key="2">
    <source>
        <dbReference type="ARBA" id="ARBA00022723"/>
    </source>
</evidence>
<dbReference type="Gene3D" id="3.30.1490.20">
    <property type="entry name" value="ATP-grasp fold, A domain"/>
    <property type="match status" value="1"/>
</dbReference>
<dbReference type="NCBIfam" id="NF006766">
    <property type="entry name" value="PRK09288.1"/>
    <property type="match status" value="1"/>
</dbReference>
<keyword evidence="1 7" id="KW-0436">Ligase</keyword>
<dbReference type="NCBIfam" id="TIGR01142">
    <property type="entry name" value="purT"/>
    <property type="match status" value="1"/>
</dbReference>
<organism evidence="9 10">
    <name type="scientific">Brevundimonas subvibrioides</name>
    <dbReference type="NCBI Taxonomy" id="74313"/>
    <lineage>
        <taxon>Bacteria</taxon>
        <taxon>Pseudomonadati</taxon>
        <taxon>Pseudomonadota</taxon>
        <taxon>Alphaproteobacteria</taxon>
        <taxon>Caulobacterales</taxon>
        <taxon>Caulobacteraceae</taxon>
        <taxon>Brevundimonas</taxon>
    </lineage>
</organism>
<dbReference type="InterPro" id="IPR016185">
    <property type="entry name" value="PreATP-grasp_dom_sf"/>
</dbReference>
<feature type="binding site" evidence="7">
    <location>
        <begin position="21"/>
        <end position="22"/>
    </location>
    <ligand>
        <name>N(1)-(5-phospho-beta-D-ribosyl)glycinamide</name>
        <dbReference type="ChEBI" id="CHEBI:143788"/>
    </ligand>
</feature>
<dbReference type="Gene3D" id="3.30.470.20">
    <property type="entry name" value="ATP-grasp fold, B domain"/>
    <property type="match status" value="1"/>
</dbReference>
<feature type="binding site" evidence="7">
    <location>
        <position position="289"/>
    </location>
    <ligand>
        <name>N(1)-(5-phospho-beta-D-ribosyl)glycinamide</name>
        <dbReference type="ChEBI" id="CHEBI:143788"/>
    </ligand>
</feature>
<keyword evidence="4 7" id="KW-0658">Purine biosynthesis</keyword>
<gene>
    <name evidence="7" type="primary">purT</name>
    <name evidence="9" type="ORF">B7Z01_00135</name>
</gene>
<feature type="binding site" evidence="7">
    <location>
        <position position="81"/>
    </location>
    <ligand>
        <name>N(1)-(5-phospho-beta-D-ribosyl)glycinamide</name>
        <dbReference type="ChEBI" id="CHEBI:143788"/>
    </ligand>
</feature>
<feature type="binding site" evidence="7">
    <location>
        <position position="113"/>
    </location>
    <ligand>
        <name>ATP</name>
        <dbReference type="ChEBI" id="CHEBI:30616"/>
    </ligand>
</feature>
<comment type="catalytic activity">
    <reaction evidence="7">
        <text>N(1)-(5-phospho-beta-D-ribosyl)glycinamide + formate + ATP = N(2)-formyl-N(1)-(5-phospho-beta-D-ribosyl)glycinamide + ADP + phosphate + H(+)</text>
        <dbReference type="Rhea" id="RHEA:24829"/>
        <dbReference type="ChEBI" id="CHEBI:15378"/>
        <dbReference type="ChEBI" id="CHEBI:15740"/>
        <dbReference type="ChEBI" id="CHEBI:30616"/>
        <dbReference type="ChEBI" id="CHEBI:43474"/>
        <dbReference type="ChEBI" id="CHEBI:143788"/>
        <dbReference type="ChEBI" id="CHEBI:147286"/>
        <dbReference type="ChEBI" id="CHEBI:456216"/>
        <dbReference type="EC" id="6.3.1.21"/>
    </reaction>
</comment>
<dbReference type="GO" id="GO:0006189">
    <property type="term" value="P:'de novo' IMP biosynthetic process"/>
    <property type="evidence" value="ECO:0007669"/>
    <property type="project" value="UniProtKB-UniRule"/>
</dbReference>
<dbReference type="GO" id="GO:0005524">
    <property type="term" value="F:ATP binding"/>
    <property type="evidence" value="ECO:0007669"/>
    <property type="project" value="UniProtKB-UniRule"/>
</dbReference>
<comment type="pathway">
    <text evidence="7">Purine metabolism; IMP biosynthesis via de novo pathway; N(2)-formyl-N(1)-(5-phospho-D-ribosyl)glycinamide from N(1)-(5-phospho-D-ribosyl)glycinamide (formate route): step 1/1.</text>
</comment>
<dbReference type="SUPFAM" id="SSF56059">
    <property type="entry name" value="Glutathione synthetase ATP-binding domain-like"/>
    <property type="match status" value="1"/>
</dbReference>